<dbReference type="STRING" id="387005.A0A183H6F8"/>
<keyword evidence="3" id="KW-1185">Reference proteome</keyword>
<feature type="compositionally biased region" description="Basic and acidic residues" evidence="1">
    <location>
        <begin position="59"/>
        <end position="80"/>
    </location>
</feature>
<feature type="compositionally biased region" description="Polar residues" evidence="1">
    <location>
        <begin position="141"/>
        <end position="152"/>
    </location>
</feature>
<evidence type="ECO:0000256" key="1">
    <source>
        <dbReference type="SAM" id="MobiDB-lite"/>
    </source>
</evidence>
<dbReference type="Proteomes" id="UP000267606">
    <property type="component" value="Unassembled WGS sequence"/>
</dbReference>
<dbReference type="AlphaFoldDB" id="A0A183H6F8"/>
<organism evidence="4">
    <name type="scientific">Onchocerca flexuosa</name>
    <dbReference type="NCBI Taxonomy" id="387005"/>
    <lineage>
        <taxon>Eukaryota</taxon>
        <taxon>Metazoa</taxon>
        <taxon>Ecdysozoa</taxon>
        <taxon>Nematoda</taxon>
        <taxon>Chromadorea</taxon>
        <taxon>Rhabditida</taxon>
        <taxon>Spirurina</taxon>
        <taxon>Spiruromorpha</taxon>
        <taxon>Filarioidea</taxon>
        <taxon>Onchocercidae</taxon>
        <taxon>Onchocerca</taxon>
    </lineage>
</organism>
<reference evidence="2 3" key="2">
    <citation type="submission" date="2018-11" db="EMBL/GenBank/DDBJ databases">
        <authorList>
            <consortium name="Pathogen Informatics"/>
        </authorList>
    </citation>
    <scope>NUCLEOTIDE SEQUENCE [LARGE SCALE GENOMIC DNA]</scope>
</reference>
<evidence type="ECO:0000313" key="4">
    <source>
        <dbReference type="WBParaSite" id="OFLC_0000306801-mRNA-1"/>
    </source>
</evidence>
<accession>A0A183H6F8</accession>
<feature type="region of interest" description="Disordered" evidence="1">
    <location>
        <begin position="59"/>
        <end position="152"/>
    </location>
</feature>
<reference evidence="4" key="1">
    <citation type="submission" date="2016-06" db="UniProtKB">
        <authorList>
            <consortium name="WormBaseParasite"/>
        </authorList>
    </citation>
    <scope>IDENTIFICATION</scope>
</reference>
<proteinExistence type="predicted"/>
<evidence type="ECO:0000313" key="3">
    <source>
        <dbReference type="Proteomes" id="UP000267606"/>
    </source>
</evidence>
<protein>
    <submittedName>
        <fullName evidence="4">DUF5641 domain-containing protein</fullName>
    </submittedName>
</protein>
<dbReference type="WBParaSite" id="OFLC_0000306801-mRNA-1">
    <property type="protein sequence ID" value="OFLC_0000306801-mRNA-1"/>
    <property type="gene ID" value="OFLC_0000306801"/>
</dbReference>
<sequence>MSYGLGRNSKNMADYPSVKTRLCKWLFAIRREWRGWRGEFIQDFHFICGLFLLQNDKEEKKQEKVRKDSKEEISKKEEKQQQTAANNHMNGMTTAPTSIPQIKTEDVSNETIPVDAPPPTSLKKHALAGGPALARRDRRQSSSLFLVSTNRE</sequence>
<dbReference type="EMBL" id="UZAJ01001935">
    <property type="protein sequence ID" value="VDO35159.1"/>
    <property type="molecule type" value="Genomic_DNA"/>
</dbReference>
<evidence type="ECO:0000313" key="2">
    <source>
        <dbReference type="EMBL" id="VDO35159.1"/>
    </source>
</evidence>
<feature type="compositionally biased region" description="Polar residues" evidence="1">
    <location>
        <begin position="83"/>
        <end position="101"/>
    </location>
</feature>
<name>A0A183H6F8_9BILA</name>
<gene>
    <name evidence="2" type="ORF">OFLC_LOCUS3069</name>
</gene>